<dbReference type="PANTHER" id="PTHR30290">
    <property type="entry name" value="PERIPLASMIC BINDING COMPONENT OF ABC TRANSPORTER"/>
    <property type="match status" value="1"/>
</dbReference>
<dbReference type="Gene3D" id="3.90.76.10">
    <property type="entry name" value="Dipeptide-binding Protein, Domain 1"/>
    <property type="match status" value="1"/>
</dbReference>
<dbReference type="PANTHER" id="PTHR30290:SF9">
    <property type="entry name" value="OLIGOPEPTIDE-BINDING PROTEIN APPA"/>
    <property type="match status" value="1"/>
</dbReference>
<dbReference type="CDD" id="cd08514">
    <property type="entry name" value="PBP2_AppA_like"/>
    <property type="match status" value="1"/>
</dbReference>
<organism evidence="6 7">
    <name type="scientific">Symbiobacterium thermophilum</name>
    <dbReference type="NCBI Taxonomy" id="2734"/>
    <lineage>
        <taxon>Bacteria</taxon>
        <taxon>Bacillati</taxon>
        <taxon>Bacillota</taxon>
        <taxon>Clostridia</taxon>
        <taxon>Eubacteriales</taxon>
        <taxon>Symbiobacteriaceae</taxon>
        <taxon>Symbiobacterium</taxon>
    </lineage>
</organism>
<dbReference type="RefSeq" id="WP_273377583.1">
    <property type="nucleotide sequence ID" value="NZ_PIUK01000006.1"/>
</dbReference>
<name>A0A953LF49_SYMTR</name>
<dbReference type="GO" id="GO:0042597">
    <property type="term" value="C:periplasmic space"/>
    <property type="evidence" value="ECO:0007669"/>
    <property type="project" value="UniProtKB-ARBA"/>
</dbReference>
<dbReference type="SUPFAM" id="SSF53850">
    <property type="entry name" value="Periplasmic binding protein-like II"/>
    <property type="match status" value="1"/>
</dbReference>
<dbReference type="GO" id="GO:0043190">
    <property type="term" value="C:ATP-binding cassette (ABC) transporter complex"/>
    <property type="evidence" value="ECO:0007669"/>
    <property type="project" value="InterPro"/>
</dbReference>
<accession>A0A953LF49</accession>
<protein>
    <recommendedName>
        <fullName evidence="5">Solute-binding protein family 5 domain-containing protein</fullName>
    </recommendedName>
</protein>
<evidence type="ECO:0000256" key="1">
    <source>
        <dbReference type="ARBA" id="ARBA00005695"/>
    </source>
</evidence>
<dbReference type="InterPro" id="IPR030678">
    <property type="entry name" value="Peptide/Ni-bd"/>
</dbReference>
<dbReference type="Gene3D" id="3.10.105.10">
    <property type="entry name" value="Dipeptide-binding Protein, Domain 3"/>
    <property type="match status" value="1"/>
</dbReference>
<evidence type="ECO:0000256" key="3">
    <source>
        <dbReference type="ARBA" id="ARBA00022729"/>
    </source>
</evidence>
<proteinExistence type="inferred from homology"/>
<keyword evidence="2" id="KW-0813">Transport</keyword>
<dbReference type="GO" id="GO:0015833">
    <property type="term" value="P:peptide transport"/>
    <property type="evidence" value="ECO:0007669"/>
    <property type="project" value="TreeGrafter"/>
</dbReference>
<dbReference type="Pfam" id="PF00496">
    <property type="entry name" value="SBP_bac_5"/>
    <property type="match status" value="1"/>
</dbReference>
<evidence type="ECO:0000256" key="2">
    <source>
        <dbReference type="ARBA" id="ARBA00022448"/>
    </source>
</evidence>
<dbReference type="InterPro" id="IPR039424">
    <property type="entry name" value="SBP_5"/>
</dbReference>
<evidence type="ECO:0000313" key="6">
    <source>
        <dbReference type="EMBL" id="MBY6274898.1"/>
    </source>
</evidence>
<feature type="signal peptide" evidence="4">
    <location>
        <begin position="1"/>
        <end position="27"/>
    </location>
</feature>
<dbReference type="EMBL" id="PIUK01000006">
    <property type="protein sequence ID" value="MBY6274898.1"/>
    <property type="molecule type" value="Genomic_DNA"/>
</dbReference>
<dbReference type="AlphaFoldDB" id="A0A953LF49"/>
<dbReference type="Proteomes" id="UP000732377">
    <property type="component" value="Unassembled WGS sequence"/>
</dbReference>
<dbReference type="PIRSF" id="PIRSF002741">
    <property type="entry name" value="MppA"/>
    <property type="match status" value="1"/>
</dbReference>
<gene>
    <name evidence="6" type="ORF">CWE10_01570</name>
</gene>
<evidence type="ECO:0000259" key="5">
    <source>
        <dbReference type="Pfam" id="PF00496"/>
    </source>
</evidence>
<dbReference type="GO" id="GO:1904680">
    <property type="term" value="F:peptide transmembrane transporter activity"/>
    <property type="evidence" value="ECO:0007669"/>
    <property type="project" value="TreeGrafter"/>
</dbReference>
<dbReference type="PROSITE" id="PS51257">
    <property type="entry name" value="PROKAR_LIPOPROTEIN"/>
    <property type="match status" value="1"/>
</dbReference>
<keyword evidence="3 4" id="KW-0732">Signal</keyword>
<comment type="similarity">
    <text evidence="1">Belongs to the bacterial solute-binding protein 5 family.</text>
</comment>
<reference evidence="6" key="1">
    <citation type="submission" date="2017-11" db="EMBL/GenBank/DDBJ databases">
        <title>Three new genomes from thermophilic consortium.</title>
        <authorList>
            <person name="Quaggio R."/>
            <person name="Amgarten D."/>
            <person name="Setubal J.C."/>
        </authorList>
    </citation>
    <scope>NUCLEOTIDE SEQUENCE</scope>
    <source>
        <strain evidence="6">ZCTH01-B2</strain>
    </source>
</reference>
<dbReference type="InterPro" id="IPR000914">
    <property type="entry name" value="SBP_5_dom"/>
</dbReference>
<sequence length="576" mass="64087">MQAKGTIRSPIAALLVAGLFLFGCAGTAPPASDGTPRALSVLTYTTPGDATVLLPTLTVDTASSFVTDFIYDGLAVYDDQLNPHPALAESWEVEDDRIYTFKIRRGVTFHDGAPLTAHDVRFTFLTIAHPDYQGARFGDFTAIRGWAELAEAYAAADAEVAAGQLTEEEGRGRKLEAYAHFVETGGLQVPDDYTFRVEAAYPFAPLFTRLTGYGIMPRHLLEPYMSDLLHSPYATAPVGTGAMRLVSWTKNERIVLERNPGWRWSLTGQPAQIDRLIIQIVPDQEAAVTALARGETDVADVPPEMADRFRAEVPEVNLYHYTTFAYTFLGYNLNHPTYGDLRVRRAITHALDREAMVAELLGGYGQVAHSHASPARWDYNPDVPALAYDPDQAARLLEEAGWLPGPDGLRYKDGQPFVMRLAVNEESLLRRQAARFIQGALEPLGIRVEIQRMAWDDFLAHIRSDAKETYLLGWSLGFDPDPHSIFHSQGGFHAITGCADPEIDRLIEAGRSTTDRARRKQIYGELQAALAERQVYTWLFAQDTVVGVNQRVKGVRHGSPRGLFWNWEEWTVDPVR</sequence>
<dbReference type="Gene3D" id="3.40.190.10">
    <property type="entry name" value="Periplasmic binding protein-like II"/>
    <property type="match status" value="1"/>
</dbReference>
<feature type="chain" id="PRO_5038437127" description="Solute-binding protein family 5 domain-containing protein" evidence="4">
    <location>
        <begin position="28"/>
        <end position="576"/>
    </location>
</feature>
<evidence type="ECO:0000313" key="7">
    <source>
        <dbReference type="Proteomes" id="UP000732377"/>
    </source>
</evidence>
<feature type="domain" description="Solute-binding protein family 5" evidence="5">
    <location>
        <begin position="83"/>
        <end position="487"/>
    </location>
</feature>
<evidence type="ECO:0000256" key="4">
    <source>
        <dbReference type="SAM" id="SignalP"/>
    </source>
</evidence>
<comment type="caution">
    <text evidence="6">The sequence shown here is derived from an EMBL/GenBank/DDBJ whole genome shotgun (WGS) entry which is preliminary data.</text>
</comment>